<keyword evidence="7" id="KW-0804">Transcription</keyword>
<organism evidence="11 12">
    <name type="scientific">Pleuronectes platessa</name>
    <name type="common">European plaice</name>
    <dbReference type="NCBI Taxonomy" id="8262"/>
    <lineage>
        <taxon>Eukaryota</taxon>
        <taxon>Metazoa</taxon>
        <taxon>Chordata</taxon>
        <taxon>Craniata</taxon>
        <taxon>Vertebrata</taxon>
        <taxon>Euteleostomi</taxon>
        <taxon>Actinopterygii</taxon>
        <taxon>Neopterygii</taxon>
        <taxon>Teleostei</taxon>
        <taxon>Neoteleostei</taxon>
        <taxon>Acanthomorphata</taxon>
        <taxon>Carangaria</taxon>
        <taxon>Pleuronectiformes</taxon>
        <taxon>Pleuronectoidei</taxon>
        <taxon>Pleuronectidae</taxon>
        <taxon>Pleuronectes</taxon>
    </lineage>
</organism>
<evidence type="ECO:0000256" key="8">
    <source>
        <dbReference type="ARBA" id="ARBA00023242"/>
    </source>
</evidence>
<dbReference type="SUPFAM" id="SSF55945">
    <property type="entry name" value="TATA-box binding protein-like"/>
    <property type="match status" value="2"/>
</dbReference>
<dbReference type="CDD" id="cd04517">
    <property type="entry name" value="TLF"/>
    <property type="match status" value="1"/>
</dbReference>
<evidence type="ECO:0000256" key="6">
    <source>
        <dbReference type="ARBA" id="ARBA00023125"/>
    </source>
</evidence>
<evidence type="ECO:0000256" key="4">
    <source>
        <dbReference type="ARBA" id="ARBA00022490"/>
    </source>
</evidence>
<comment type="similarity">
    <text evidence="3">Belongs to the TBP family.</text>
</comment>
<evidence type="ECO:0000256" key="3">
    <source>
        <dbReference type="ARBA" id="ARBA00005560"/>
    </source>
</evidence>
<dbReference type="GO" id="GO:0006352">
    <property type="term" value="P:DNA-templated transcription initiation"/>
    <property type="evidence" value="ECO:0007669"/>
    <property type="project" value="InterPro"/>
</dbReference>
<comment type="subcellular location">
    <subcellularLocation>
        <location evidence="2">Cytoplasm</location>
    </subcellularLocation>
    <subcellularLocation>
        <location evidence="1">Nucleus</location>
    </subcellularLocation>
</comment>
<evidence type="ECO:0000313" key="11">
    <source>
        <dbReference type="EMBL" id="CAB1450044.1"/>
    </source>
</evidence>
<keyword evidence="4" id="KW-0963">Cytoplasm</keyword>
<dbReference type="FunFam" id="3.30.310.10:FF:000005">
    <property type="entry name" value="TATA box-binding protein-like 1"/>
    <property type="match status" value="1"/>
</dbReference>
<evidence type="ECO:0000256" key="2">
    <source>
        <dbReference type="ARBA" id="ARBA00004496"/>
    </source>
</evidence>
<dbReference type="InterPro" id="IPR015445">
    <property type="entry name" value="TBP-like"/>
</dbReference>
<evidence type="ECO:0000256" key="1">
    <source>
        <dbReference type="ARBA" id="ARBA00004123"/>
    </source>
</evidence>
<dbReference type="PANTHER" id="PTHR10126">
    <property type="entry name" value="TATA-BOX BINDING PROTEIN"/>
    <property type="match status" value="1"/>
</dbReference>
<accession>A0A9N7Z5Z8</accession>
<dbReference type="OrthoDB" id="2127950at2759"/>
<keyword evidence="5" id="KW-0805">Transcription regulation</keyword>
<reference evidence="11" key="1">
    <citation type="submission" date="2020-03" db="EMBL/GenBank/DDBJ databases">
        <authorList>
            <person name="Weist P."/>
        </authorList>
    </citation>
    <scope>NUCLEOTIDE SEQUENCE</scope>
</reference>
<dbReference type="GO" id="GO:0003677">
    <property type="term" value="F:DNA binding"/>
    <property type="evidence" value="ECO:0007669"/>
    <property type="project" value="UniProtKB-KW"/>
</dbReference>
<evidence type="ECO:0000313" key="12">
    <source>
        <dbReference type="Proteomes" id="UP001153269"/>
    </source>
</evidence>
<comment type="caution">
    <text evidence="11">The sequence shown here is derived from an EMBL/GenBank/DDBJ whole genome shotgun (WGS) entry which is preliminary data.</text>
</comment>
<dbReference type="PRINTS" id="PR00686">
    <property type="entry name" value="TIFACTORIID"/>
</dbReference>
<gene>
    <name evidence="11" type="ORF">PLEPLA_LOCUS37733</name>
</gene>
<keyword evidence="12" id="KW-1185">Reference proteome</keyword>
<keyword evidence="6" id="KW-0238">DNA-binding</keyword>
<dbReference type="Proteomes" id="UP001153269">
    <property type="component" value="Unassembled WGS sequence"/>
</dbReference>
<proteinExistence type="inferred from homology"/>
<protein>
    <recommendedName>
        <fullName evidence="9">TATA box-binding protein-like 1</fullName>
    </recommendedName>
    <alternativeName>
        <fullName evidence="10">TBP-like factor</fullName>
    </alternativeName>
</protein>
<evidence type="ECO:0000256" key="10">
    <source>
        <dbReference type="ARBA" id="ARBA00033173"/>
    </source>
</evidence>
<dbReference type="Gene3D" id="3.30.310.10">
    <property type="entry name" value="TATA-Binding Protein"/>
    <property type="match status" value="2"/>
</dbReference>
<dbReference type="InterPro" id="IPR012295">
    <property type="entry name" value="TBP_dom_sf"/>
</dbReference>
<sequence length="186" mass="20572">MDSSNGALDIVITNVVSTFTTLCPLNLRTIALNGFNVIYKPGAGRVQMKIRKPNVTASIWSSGKIMCAGATSEDESKRGARRVARSLQKLGFNVRFSAFRIVNVLAVCYMPFAIHLIDFTKNNFPNASYEPELHPAVTYRITNFRATVQVFCTGCITIIAPNVENVVKGAEEVYPLLFQCMTSLRK</sequence>
<dbReference type="Pfam" id="PF00352">
    <property type="entry name" value="TBP"/>
    <property type="match status" value="2"/>
</dbReference>
<evidence type="ECO:0000256" key="7">
    <source>
        <dbReference type="ARBA" id="ARBA00023163"/>
    </source>
</evidence>
<keyword evidence="8" id="KW-0539">Nucleus</keyword>
<dbReference type="FunFam" id="3.30.310.10:FF:000009">
    <property type="entry name" value="TatA box-binding protein-like protein 1"/>
    <property type="match status" value="1"/>
</dbReference>
<dbReference type="GO" id="GO:0005634">
    <property type="term" value="C:nucleus"/>
    <property type="evidence" value="ECO:0007669"/>
    <property type="project" value="UniProtKB-SubCell"/>
</dbReference>
<evidence type="ECO:0000256" key="9">
    <source>
        <dbReference type="ARBA" id="ARBA00023474"/>
    </source>
</evidence>
<dbReference type="EMBL" id="CADEAL010004039">
    <property type="protein sequence ID" value="CAB1450044.1"/>
    <property type="molecule type" value="Genomic_DNA"/>
</dbReference>
<dbReference type="GO" id="GO:0005737">
    <property type="term" value="C:cytoplasm"/>
    <property type="evidence" value="ECO:0007669"/>
    <property type="project" value="UniProtKB-SubCell"/>
</dbReference>
<evidence type="ECO:0000256" key="5">
    <source>
        <dbReference type="ARBA" id="ARBA00023015"/>
    </source>
</evidence>
<name>A0A9N7Z5Z8_PLEPL</name>
<dbReference type="InterPro" id="IPR000814">
    <property type="entry name" value="TBP"/>
</dbReference>
<dbReference type="AlphaFoldDB" id="A0A9N7Z5Z8"/>